<dbReference type="InterPro" id="IPR050644">
    <property type="entry name" value="PG_Glycine_Bridge_Synth"/>
</dbReference>
<evidence type="ECO:0000313" key="3">
    <source>
        <dbReference type="Proteomes" id="UP000033673"/>
    </source>
</evidence>
<dbReference type="PANTHER" id="PTHR36174:SF1">
    <property type="entry name" value="LIPID II:GLYCINE GLYCYLTRANSFERASE"/>
    <property type="match status" value="1"/>
</dbReference>
<proteinExistence type="predicted"/>
<evidence type="ECO:0000313" key="2">
    <source>
        <dbReference type="EMBL" id="KJY84156.1"/>
    </source>
</evidence>
<sequence length="323" mass="37572">MTNKEKYRALCKKESTIALFQTDWWLDSVCGEEWDVCLVEKGELIMAALPYHTKSKYGLKLLTHPHLTQHLGPWFRPQSVKYGKLLGKQKDYIEELVAQLPKFDYFNQNWSYCNTNWLPFFWLGFEQTTRYTYVIEDLTDLSKVWGQFESKVRGDVRKAEKNGVRVDGSASLSEFMQLNKQVFERQGLDLPYDESFVDKLIEEAGKRNQARWFVAKDESNRNHAGVLIVWDENSAYYIMGGGDPNLRNSGATSLCMWEAIKFASSVTKKFDFEGSMIEPVERFFRGFGAKQKHYFTVSKVNSLLVHLGMSLMKIKKILKLERQ</sequence>
<dbReference type="PANTHER" id="PTHR36174">
    <property type="entry name" value="LIPID II:GLYCINE GLYCYLTRANSFERASE"/>
    <property type="match status" value="1"/>
</dbReference>
<feature type="domain" description="BioF2-like acetyltransferase" evidence="1">
    <location>
        <begin position="150"/>
        <end position="264"/>
    </location>
</feature>
<organism evidence="2 3">
    <name type="scientific">Vibrio galatheae</name>
    <dbReference type="NCBI Taxonomy" id="579748"/>
    <lineage>
        <taxon>Bacteria</taxon>
        <taxon>Pseudomonadati</taxon>
        <taxon>Pseudomonadota</taxon>
        <taxon>Gammaproteobacteria</taxon>
        <taxon>Vibrionales</taxon>
        <taxon>Vibrionaceae</taxon>
        <taxon>Vibrio</taxon>
    </lineage>
</organism>
<evidence type="ECO:0000259" key="1">
    <source>
        <dbReference type="Pfam" id="PF13480"/>
    </source>
</evidence>
<dbReference type="Proteomes" id="UP000033673">
    <property type="component" value="Unassembled WGS sequence"/>
</dbReference>
<comment type="caution">
    <text evidence="2">The sequence shown here is derived from an EMBL/GenBank/DDBJ whole genome shotgun (WGS) entry which is preliminary data.</text>
</comment>
<dbReference type="Gene3D" id="3.40.630.30">
    <property type="match status" value="1"/>
</dbReference>
<dbReference type="Pfam" id="PF13480">
    <property type="entry name" value="Acetyltransf_6"/>
    <property type="match status" value="1"/>
</dbReference>
<dbReference type="AlphaFoldDB" id="A0A0F4NPY8"/>
<keyword evidence="3" id="KW-1185">Reference proteome</keyword>
<accession>A0A0F4NPY8</accession>
<dbReference type="RefSeq" id="WP_045954623.1">
    <property type="nucleotide sequence ID" value="NZ_JXXV01000011.1"/>
</dbReference>
<dbReference type="EMBL" id="JXXV01000011">
    <property type="protein sequence ID" value="KJY84156.1"/>
    <property type="molecule type" value="Genomic_DNA"/>
</dbReference>
<dbReference type="OrthoDB" id="116151at2"/>
<dbReference type="InterPro" id="IPR016181">
    <property type="entry name" value="Acyl_CoA_acyltransferase"/>
</dbReference>
<dbReference type="SUPFAM" id="SSF55729">
    <property type="entry name" value="Acyl-CoA N-acyltransferases (Nat)"/>
    <property type="match status" value="1"/>
</dbReference>
<protein>
    <submittedName>
        <fullName evidence="2">Methicillin resistance protein</fullName>
    </submittedName>
</protein>
<name>A0A0F4NPY8_9VIBR</name>
<dbReference type="PATRIC" id="fig|579748.3.peg.1018"/>
<reference evidence="2 3" key="1">
    <citation type="journal article" date="2015" name="BMC Genomics">
        <title>Genome mining reveals unlocked bioactive potential of marine Gram-negative bacteria.</title>
        <authorList>
            <person name="Machado H."/>
            <person name="Sonnenschein E.C."/>
            <person name="Melchiorsen J."/>
            <person name="Gram L."/>
        </authorList>
    </citation>
    <scope>NUCLEOTIDE SEQUENCE [LARGE SCALE GENOMIC DNA]</scope>
    <source>
        <strain evidence="2 3">S2757</strain>
    </source>
</reference>
<gene>
    <name evidence="2" type="ORF">TW81_04980</name>
</gene>
<dbReference type="STRING" id="579748.TW81_04980"/>
<dbReference type="InterPro" id="IPR038740">
    <property type="entry name" value="BioF2-like_GNAT_dom"/>
</dbReference>